<reference evidence="1" key="1">
    <citation type="submission" date="2020-06" db="EMBL/GenBank/DDBJ databases">
        <authorList>
            <person name="Li T."/>
            <person name="Hu X."/>
            <person name="Zhang T."/>
            <person name="Song X."/>
            <person name="Zhang H."/>
            <person name="Dai N."/>
            <person name="Sheng W."/>
            <person name="Hou X."/>
            <person name="Wei L."/>
        </authorList>
    </citation>
    <scope>NUCLEOTIDE SEQUENCE</scope>
    <source>
        <strain evidence="1">G02</strain>
        <tissue evidence="1">Leaf</tissue>
    </source>
</reference>
<protein>
    <submittedName>
        <fullName evidence="1">Uncharacterized protein</fullName>
    </submittedName>
</protein>
<dbReference type="EMBL" id="JACGWJ010000005">
    <property type="protein sequence ID" value="KAL0418089.1"/>
    <property type="molecule type" value="Genomic_DNA"/>
</dbReference>
<evidence type="ECO:0000313" key="1">
    <source>
        <dbReference type="EMBL" id="KAL0418089.1"/>
    </source>
</evidence>
<organism evidence="1">
    <name type="scientific">Sesamum radiatum</name>
    <name type="common">Black benniseed</name>
    <dbReference type="NCBI Taxonomy" id="300843"/>
    <lineage>
        <taxon>Eukaryota</taxon>
        <taxon>Viridiplantae</taxon>
        <taxon>Streptophyta</taxon>
        <taxon>Embryophyta</taxon>
        <taxon>Tracheophyta</taxon>
        <taxon>Spermatophyta</taxon>
        <taxon>Magnoliopsida</taxon>
        <taxon>eudicotyledons</taxon>
        <taxon>Gunneridae</taxon>
        <taxon>Pentapetalae</taxon>
        <taxon>asterids</taxon>
        <taxon>lamiids</taxon>
        <taxon>Lamiales</taxon>
        <taxon>Pedaliaceae</taxon>
        <taxon>Sesamum</taxon>
    </lineage>
</organism>
<proteinExistence type="predicted"/>
<accession>A0AAW2ULB9</accession>
<comment type="caution">
    <text evidence="1">The sequence shown here is derived from an EMBL/GenBank/DDBJ whole genome shotgun (WGS) entry which is preliminary data.</text>
</comment>
<sequence length="126" mass="13658">MISTKFLYVPFTTLVPPPLCHPLEARPSSDCNEYFVSHTVVLCQLQWGLGVHMRHTVDAESELAIGGRPSVDKLDGASDVDLPVLVGALWVGTCSTGCEVPPEGAELADGPCNALGVLGRWWWELR</sequence>
<reference evidence="1" key="2">
    <citation type="journal article" date="2024" name="Plant">
        <title>Genomic evolution and insights into agronomic trait innovations of Sesamum species.</title>
        <authorList>
            <person name="Miao H."/>
            <person name="Wang L."/>
            <person name="Qu L."/>
            <person name="Liu H."/>
            <person name="Sun Y."/>
            <person name="Le M."/>
            <person name="Wang Q."/>
            <person name="Wei S."/>
            <person name="Zheng Y."/>
            <person name="Lin W."/>
            <person name="Duan Y."/>
            <person name="Cao H."/>
            <person name="Xiong S."/>
            <person name="Wang X."/>
            <person name="Wei L."/>
            <person name="Li C."/>
            <person name="Ma Q."/>
            <person name="Ju M."/>
            <person name="Zhao R."/>
            <person name="Li G."/>
            <person name="Mu C."/>
            <person name="Tian Q."/>
            <person name="Mei H."/>
            <person name="Zhang T."/>
            <person name="Gao T."/>
            <person name="Zhang H."/>
        </authorList>
    </citation>
    <scope>NUCLEOTIDE SEQUENCE</scope>
    <source>
        <strain evidence="1">G02</strain>
    </source>
</reference>
<dbReference type="AlphaFoldDB" id="A0AAW2ULB9"/>
<name>A0AAW2ULB9_SESRA</name>
<gene>
    <name evidence="1" type="ORF">Sradi_1222400</name>
</gene>